<organism evidence="3 4">
    <name type="scientific">Eiseniibacteriota bacterium</name>
    <dbReference type="NCBI Taxonomy" id="2212470"/>
    <lineage>
        <taxon>Bacteria</taxon>
        <taxon>Candidatus Eiseniibacteriota</taxon>
    </lineage>
</organism>
<proteinExistence type="predicted"/>
<evidence type="ECO:0000256" key="1">
    <source>
        <dbReference type="SAM" id="SignalP"/>
    </source>
</evidence>
<feature type="chain" id="PRO_5037136907" description="Glycoside hydrolase family 2 catalytic domain-containing protein" evidence="1">
    <location>
        <begin position="25"/>
        <end position="599"/>
    </location>
</feature>
<dbReference type="AlphaFoldDB" id="A0A933SGN6"/>
<dbReference type="GO" id="GO:0005975">
    <property type="term" value="P:carbohydrate metabolic process"/>
    <property type="evidence" value="ECO:0007669"/>
    <property type="project" value="InterPro"/>
</dbReference>
<dbReference type="Gene3D" id="2.60.120.430">
    <property type="entry name" value="Galactose-binding lectin"/>
    <property type="match status" value="1"/>
</dbReference>
<sequence length="599" mass="64171">MNARGFAWLLVTALVTGAAAVSTADAGAVRVQLVQSAGRWQLLRGGAPYAIKGAGGDGSLALLASSGGNSIRTWDVEGIGPRLDEAQRLGLTVTVGFWFGHERHGFDYRDSAQVAAQLERVRQGILKYKEHPAVLAWAIGNEMEGYEDGGNPRIWAAVEQAAALAHALDPDHPTMTVTADIGAKRVESVHRLCPSIDIMGINSYGGAPSIPERYRAAGGTKPYVVTEYGPPGTWEIGRNAWGAVEELSSTAKAERYASTHARLTADSALCLGSYAFTWGAKQEATATWYGMLLPDGTKLAAVDAMTELWSGRPSANRCPAIDSLVLEGPAAVEPGGLVRARLALRDPEGDSLRVEWSLRADALSYETGGDVRPAPRTYAGAIVHADARGAEVRLPKRVGRYRLSVVVHDGQGGGAIANVPLRVKGGANDEPLADPVDLPFVVIGDGAVPSYAPSGWMGDHTSLTMDARSTESPHSGATCVKFSYARLEGWCGVAWQDPPNDWGDRAGGWELAGARVLSFWARGARGGERVKFGFGMIGPDKKHFDTGKAEREVTLSREWRRYEIRAGGESLRRIKTGFWWTLGGQGAPVTFWLDDVSWQ</sequence>
<evidence type="ECO:0000313" key="4">
    <source>
        <dbReference type="Proteomes" id="UP000696931"/>
    </source>
</evidence>
<gene>
    <name evidence="3" type="ORF">HZA61_08860</name>
</gene>
<feature type="signal peptide" evidence="1">
    <location>
        <begin position="1"/>
        <end position="24"/>
    </location>
</feature>
<dbReference type="GO" id="GO:0004553">
    <property type="term" value="F:hydrolase activity, hydrolyzing O-glycosyl compounds"/>
    <property type="evidence" value="ECO:0007669"/>
    <property type="project" value="InterPro"/>
</dbReference>
<protein>
    <recommendedName>
        <fullName evidence="2">Glycoside hydrolase family 2 catalytic domain-containing protein</fullName>
    </recommendedName>
</protein>
<evidence type="ECO:0000259" key="2">
    <source>
        <dbReference type="Pfam" id="PF02836"/>
    </source>
</evidence>
<dbReference type="Pfam" id="PF02836">
    <property type="entry name" value="Glyco_hydro_2_C"/>
    <property type="match status" value="1"/>
</dbReference>
<dbReference type="Gene3D" id="3.20.20.80">
    <property type="entry name" value="Glycosidases"/>
    <property type="match status" value="1"/>
</dbReference>
<feature type="domain" description="Glycoside hydrolase family 2 catalytic" evidence="2">
    <location>
        <begin position="109"/>
        <end position="229"/>
    </location>
</feature>
<dbReference type="InterPro" id="IPR008979">
    <property type="entry name" value="Galactose-bd-like_sf"/>
</dbReference>
<dbReference type="SUPFAM" id="SSF49785">
    <property type="entry name" value="Galactose-binding domain-like"/>
    <property type="match status" value="1"/>
</dbReference>
<keyword evidence="1" id="KW-0732">Signal</keyword>
<accession>A0A933SGN6</accession>
<comment type="caution">
    <text evidence="3">The sequence shown here is derived from an EMBL/GenBank/DDBJ whole genome shotgun (WGS) entry which is preliminary data.</text>
</comment>
<reference evidence="3" key="1">
    <citation type="submission" date="2020-07" db="EMBL/GenBank/DDBJ databases">
        <title>Huge and variable diversity of episymbiotic CPR bacteria and DPANN archaea in groundwater ecosystems.</title>
        <authorList>
            <person name="He C.Y."/>
            <person name="Keren R."/>
            <person name="Whittaker M."/>
            <person name="Farag I.F."/>
            <person name="Doudna J."/>
            <person name="Cate J.H.D."/>
            <person name="Banfield J.F."/>
        </authorList>
    </citation>
    <scope>NUCLEOTIDE SEQUENCE</scope>
    <source>
        <strain evidence="3">NC_groundwater_1813_Pr3_B-0.1um_71_17</strain>
    </source>
</reference>
<evidence type="ECO:0000313" key="3">
    <source>
        <dbReference type="EMBL" id="MBI5169584.1"/>
    </source>
</evidence>
<dbReference type="InterPro" id="IPR017853">
    <property type="entry name" value="GH"/>
</dbReference>
<name>A0A933SGN6_UNCEI</name>
<dbReference type="Proteomes" id="UP000696931">
    <property type="component" value="Unassembled WGS sequence"/>
</dbReference>
<dbReference type="InterPro" id="IPR006103">
    <property type="entry name" value="Glyco_hydro_2_cat"/>
</dbReference>
<dbReference type="EMBL" id="JACRIW010000058">
    <property type="protein sequence ID" value="MBI5169584.1"/>
    <property type="molecule type" value="Genomic_DNA"/>
</dbReference>
<dbReference type="SUPFAM" id="SSF51445">
    <property type="entry name" value="(Trans)glycosidases"/>
    <property type="match status" value="1"/>
</dbReference>